<dbReference type="AlphaFoldDB" id="G5GL75"/>
<keyword evidence="2" id="KW-1185">Reference proteome</keyword>
<dbReference type="Proteomes" id="UP000004129">
    <property type="component" value="Unassembled WGS sequence"/>
</dbReference>
<organism evidence="1 2">
    <name type="scientific">Selenomonas infelix ATCC 43532</name>
    <dbReference type="NCBI Taxonomy" id="679201"/>
    <lineage>
        <taxon>Bacteria</taxon>
        <taxon>Bacillati</taxon>
        <taxon>Bacillota</taxon>
        <taxon>Negativicutes</taxon>
        <taxon>Selenomonadales</taxon>
        <taxon>Selenomonadaceae</taxon>
        <taxon>Selenomonas</taxon>
    </lineage>
</organism>
<proteinExistence type="predicted"/>
<dbReference type="STRING" id="679201.HMPREF9334_00005"/>
<protein>
    <submittedName>
        <fullName evidence="1">Uncharacterized protein</fullName>
    </submittedName>
</protein>
<dbReference type="PATRIC" id="fig|679201.3.peg.4"/>
<name>G5GL75_9FIRM</name>
<dbReference type="HOGENOM" id="CLU_3011781_0_0_9"/>
<gene>
    <name evidence="1" type="ORF">HMPREF9334_00005</name>
</gene>
<comment type="caution">
    <text evidence="1">The sequence shown here is derived from an EMBL/GenBank/DDBJ whole genome shotgun (WGS) entry which is preliminary data.</text>
</comment>
<evidence type="ECO:0000313" key="2">
    <source>
        <dbReference type="Proteomes" id="UP000004129"/>
    </source>
</evidence>
<evidence type="ECO:0000313" key="1">
    <source>
        <dbReference type="EMBL" id="EHG22620.1"/>
    </source>
</evidence>
<accession>G5GL75</accession>
<sequence>MSEVDTCLQKLLHRNYCHVSIPPVVPSAPLIRCTTATGAAQSNYRKRVIFKESLIK</sequence>
<reference evidence="1 2" key="1">
    <citation type="submission" date="2011-08" db="EMBL/GenBank/DDBJ databases">
        <title>The Genome Sequence of Selenomonas infelix ATCC 43532.</title>
        <authorList>
            <consortium name="The Broad Institute Genome Sequencing Platform"/>
            <person name="Earl A."/>
            <person name="Ward D."/>
            <person name="Feldgarden M."/>
            <person name="Gevers D."/>
            <person name="Izard J."/>
            <person name="Blanton J.M."/>
            <person name="Baranova O.V."/>
            <person name="Dewhirst F.E."/>
            <person name="Young S.K."/>
            <person name="Zeng Q."/>
            <person name="Gargeya S."/>
            <person name="Fitzgerald M."/>
            <person name="Haas B."/>
            <person name="Abouelleil A."/>
            <person name="Alvarado L."/>
            <person name="Arachchi H.M."/>
            <person name="Berlin A."/>
            <person name="Brown A."/>
            <person name="Chapman S.B."/>
            <person name="Chen Z."/>
            <person name="Dunbar C."/>
            <person name="Freedman E."/>
            <person name="Gearin G."/>
            <person name="Gellesch M."/>
            <person name="Goldberg J."/>
            <person name="Griggs A."/>
            <person name="Gujja S."/>
            <person name="Heiman D."/>
            <person name="Howarth C."/>
            <person name="Larson L."/>
            <person name="Lui A."/>
            <person name="MacDonald P.J.P."/>
            <person name="Montmayeur A."/>
            <person name="Murphy C."/>
            <person name="Neiman D."/>
            <person name="Pearson M."/>
            <person name="Priest M."/>
            <person name="Roberts A."/>
            <person name="Saif S."/>
            <person name="Shea T."/>
            <person name="Shenoy N."/>
            <person name="Sisk P."/>
            <person name="Stolte C."/>
            <person name="Sykes S."/>
            <person name="Wortman J."/>
            <person name="Nusbaum C."/>
            <person name="Birren B."/>
        </authorList>
    </citation>
    <scope>NUCLEOTIDE SEQUENCE [LARGE SCALE GENOMIC DNA]</scope>
    <source>
        <strain evidence="1 2">ATCC 43532</strain>
    </source>
</reference>
<dbReference type="EMBL" id="ACZM01000001">
    <property type="protein sequence ID" value="EHG22620.1"/>
    <property type="molecule type" value="Genomic_DNA"/>
</dbReference>